<dbReference type="KEGG" id="dpx:DAPPUDRAFT_105505"/>
<dbReference type="GO" id="GO:0004252">
    <property type="term" value="F:serine-type endopeptidase activity"/>
    <property type="evidence" value="ECO:0007669"/>
    <property type="project" value="InterPro"/>
</dbReference>
<feature type="region of interest" description="Disordered" evidence="3">
    <location>
        <begin position="123"/>
        <end position="145"/>
    </location>
</feature>
<accession>E9GQ33</accession>
<dbReference type="InParanoid" id="E9GQ33"/>
<dbReference type="OrthoDB" id="546450at2759"/>
<reference evidence="6 7" key="1">
    <citation type="journal article" date="2011" name="Science">
        <title>The ecoresponsive genome of Daphnia pulex.</title>
        <authorList>
            <person name="Colbourne J.K."/>
            <person name="Pfrender M.E."/>
            <person name="Gilbert D."/>
            <person name="Thomas W.K."/>
            <person name="Tucker A."/>
            <person name="Oakley T.H."/>
            <person name="Tokishita S."/>
            <person name="Aerts A."/>
            <person name="Arnold G.J."/>
            <person name="Basu M.K."/>
            <person name="Bauer D.J."/>
            <person name="Caceres C.E."/>
            <person name="Carmel L."/>
            <person name="Casola C."/>
            <person name="Choi J.H."/>
            <person name="Detter J.C."/>
            <person name="Dong Q."/>
            <person name="Dusheyko S."/>
            <person name="Eads B.D."/>
            <person name="Frohlich T."/>
            <person name="Geiler-Samerotte K.A."/>
            <person name="Gerlach D."/>
            <person name="Hatcher P."/>
            <person name="Jogdeo S."/>
            <person name="Krijgsveld J."/>
            <person name="Kriventseva E.V."/>
            <person name="Kultz D."/>
            <person name="Laforsch C."/>
            <person name="Lindquist E."/>
            <person name="Lopez J."/>
            <person name="Manak J.R."/>
            <person name="Muller J."/>
            <person name="Pangilinan J."/>
            <person name="Patwardhan R.P."/>
            <person name="Pitluck S."/>
            <person name="Pritham E.J."/>
            <person name="Rechtsteiner A."/>
            <person name="Rho M."/>
            <person name="Rogozin I.B."/>
            <person name="Sakarya O."/>
            <person name="Salamov A."/>
            <person name="Schaack S."/>
            <person name="Shapiro H."/>
            <person name="Shiga Y."/>
            <person name="Skalitzky C."/>
            <person name="Smith Z."/>
            <person name="Souvorov A."/>
            <person name="Sung W."/>
            <person name="Tang Z."/>
            <person name="Tsuchiya D."/>
            <person name="Tu H."/>
            <person name="Vos H."/>
            <person name="Wang M."/>
            <person name="Wolf Y.I."/>
            <person name="Yamagata H."/>
            <person name="Yamada T."/>
            <person name="Ye Y."/>
            <person name="Shaw J.R."/>
            <person name="Andrews J."/>
            <person name="Crease T.J."/>
            <person name="Tang H."/>
            <person name="Lucas S.M."/>
            <person name="Robertson H.M."/>
            <person name="Bork P."/>
            <person name="Koonin E.V."/>
            <person name="Zdobnov E.M."/>
            <person name="Grigoriev I.V."/>
            <person name="Lynch M."/>
            <person name="Boore J.L."/>
        </authorList>
    </citation>
    <scope>NUCLEOTIDE SEQUENCE [LARGE SCALE GENOMIC DNA]</scope>
</reference>
<keyword evidence="4" id="KW-0732">Signal</keyword>
<evidence type="ECO:0000256" key="3">
    <source>
        <dbReference type="SAM" id="MobiDB-lite"/>
    </source>
</evidence>
<dbReference type="EMBL" id="GL732558">
    <property type="protein sequence ID" value="EFX78243.1"/>
    <property type="molecule type" value="Genomic_DNA"/>
</dbReference>
<dbReference type="GO" id="GO:0006508">
    <property type="term" value="P:proteolysis"/>
    <property type="evidence" value="ECO:0007669"/>
    <property type="project" value="InterPro"/>
</dbReference>
<dbReference type="Pfam" id="PF00089">
    <property type="entry name" value="Trypsin"/>
    <property type="match status" value="1"/>
</dbReference>
<name>E9GQ33_DAPPU</name>
<feature type="compositionally biased region" description="Basic and acidic residues" evidence="3">
    <location>
        <begin position="126"/>
        <end position="139"/>
    </location>
</feature>
<gene>
    <name evidence="6" type="ORF">DAPPUDRAFT_105505</name>
</gene>
<dbReference type="InterPro" id="IPR001254">
    <property type="entry name" value="Trypsin_dom"/>
</dbReference>
<dbReference type="SUPFAM" id="SSF50494">
    <property type="entry name" value="Trypsin-like serine proteases"/>
    <property type="match status" value="1"/>
</dbReference>
<dbReference type="InterPro" id="IPR009003">
    <property type="entry name" value="Peptidase_S1_PA"/>
</dbReference>
<comment type="similarity">
    <text evidence="2">Belongs to the peptidase S1 family. CLIP subfamily.</text>
</comment>
<evidence type="ECO:0000256" key="4">
    <source>
        <dbReference type="SAM" id="SignalP"/>
    </source>
</evidence>
<dbReference type="InterPro" id="IPR051487">
    <property type="entry name" value="Ser/Thr_Proteases_Immune/Dev"/>
</dbReference>
<dbReference type="eggNOG" id="KOG3627">
    <property type="taxonomic scope" value="Eukaryota"/>
</dbReference>
<feature type="signal peptide" evidence="4">
    <location>
        <begin position="1"/>
        <end position="27"/>
    </location>
</feature>
<protein>
    <recommendedName>
        <fullName evidence="5">Peptidase S1 domain-containing protein</fullName>
    </recommendedName>
</protein>
<dbReference type="InterPro" id="IPR043504">
    <property type="entry name" value="Peptidase_S1_PA_chymotrypsin"/>
</dbReference>
<organism evidence="6 7">
    <name type="scientific">Daphnia pulex</name>
    <name type="common">Water flea</name>
    <dbReference type="NCBI Taxonomy" id="6669"/>
    <lineage>
        <taxon>Eukaryota</taxon>
        <taxon>Metazoa</taxon>
        <taxon>Ecdysozoa</taxon>
        <taxon>Arthropoda</taxon>
        <taxon>Crustacea</taxon>
        <taxon>Branchiopoda</taxon>
        <taxon>Diplostraca</taxon>
        <taxon>Cladocera</taxon>
        <taxon>Anomopoda</taxon>
        <taxon>Daphniidae</taxon>
        <taxon>Daphnia</taxon>
    </lineage>
</organism>
<evidence type="ECO:0000256" key="2">
    <source>
        <dbReference type="ARBA" id="ARBA00024195"/>
    </source>
</evidence>
<dbReference type="Proteomes" id="UP000000305">
    <property type="component" value="Unassembled WGS sequence"/>
</dbReference>
<evidence type="ECO:0000313" key="7">
    <source>
        <dbReference type="Proteomes" id="UP000000305"/>
    </source>
</evidence>
<sequence length="260" mass="29149">MAKPFQSRPAVVFLIAALQFYFDPANSAGSRMHKNKRFVPTLDEITLNGWQAPEQLEESNSSQQTRMVDGDATRKNQFPYMVALMRLRSTRPQVWDIAYCGGSLISSTHILTSANCVLRYRRRQKKDKDQRRPIDEKHPPNQNPREIRYVQSGSIKDQYEGELAIVKGWGDTGVNGTSPGVLHHAVKKIISNSKCRESNIPSTVFDHTLCAYRRGKHFCGKGDAGGPLVIESDNANSQQPEGHNQTCHWIQVAIASWGSA</sequence>
<dbReference type="SMART" id="SM00020">
    <property type="entry name" value="Tryp_SPc"/>
    <property type="match status" value="1"/>
</dbReference>
<dbReference type="STRING" id="6669.E9GQ33"/>
<dbReference type="GO" id="GO:0045087">
    <property type="term" value="P:innate immune response"/>
    <property type="evidence" value="ECO:0000318"/>
    <property type="project" value="GO_Central"/>
</dbReference>
<dbReference type="PROSITE" id="PS50240">
    <property type="entry name" value="TRYPSIN_DOM"/>
    <property type="match status" value="1"/>
</dbReference>
<feature type="domain" description="Peptidase S1" evidence="5">
    <location>
        <begin position="67"/>
        <end position="260"/>
    </location>
</feature>
<dbReference type="PANTHER" id="PTHR24256">
    <property type="entry name" value="TRYPTASE-RELATED"/>
    <property type="match status" value="1"/>
</dbReference>
<dbReference type="PhylomeDB" id="E9GQ33"/>
<evidence type="ECO:0000256" key="1">
    <source>
        <dbReference type="ARBA" id="ARBA00023157"/>
    </source>
</evidence>
<dbReference type="GO" id="GO:0005615">
    <property type="term" value="C:extracellular space"/>
    <property type="evidence" value="ECO:0000318"/>
    <property type="project" value="GO_Central"/>
</dbReference>
<proteinExistence type="inferred from homology"/>
<dbReference type="Gene3D" id="2.40.10.10">
    <property type="entry name" value="Trypsin-like serine proteases"/>
    <property type="match status" value="2"/>
</dbReference>
<dbReference type="HOGENOM" id="CLU_006842_7_6_1"/>
<evidence type="ECO:0000259" key="5">
    <source>
        <dbReference type="PROSITE" id="PS50240"/>
    </source>
</evidence>
<dbReference type="AlphaFoldDB" id="E9GQ33"/>
<evidence type="ECO:0000313" key="6">
    <source>
        <dbReference type="EMBL" id="EFX78243.1"/>
    </source>
</evidence>
<keyword evidence="7" id="KW-1185">Reference proteome</keyword>
<feature type="chain" id="PRO_5003241192" description="Peptidase S1 domain-containing protein" evidence="4">
    <location>
        <begin position="28"/>
        <end position="260"/>
    </location>
</feature>
<keyword evidence="1" id="KW-1015">Disulfide bond</keyword>